<proteinExistence type="predicted"/>
<gene>
    <name evidence="1" type="ORF">HGMM_F16F12C04</name>
</gene>
<name>H5SEF2_9ZZZZ</name>
<organism evidence="1">
    <name type="scientific">uncultured prokaryote</name>
    <dbReference type="NCBI Taxonomy" id="198431"/>
    <lineage>
        <taxon>unclassified sequences</taxon>
        <taxon>environmental samples</taxon>
    </lineage>
</organism>
<protein>
    <submittedName>
        <fullName evidence="1">Uncharacterized protein</fullName>
    </submittedName>
</protein>
<reference evidence="1" key="1">
    <citation type="journal article" date="2005" name="Environ. Microbiol.">
        <title>Genetic and functional properties of uncultivated thermophilic crenarchaeotes from a subsurface gold mine as revealed by analysis of genome fragments.</title>
        <authorList>
            <person name="Nunoura T."/>
            <person name="Hirayama H."/>
            <person name="Takami H."/>
            <person name="Oida H."/>
            <person name="Nishi S."/>
            <person name="Shimamura S."/>
            <person name="Suzuki Y."/>
            <person name="Inagaki F."/>
            <person name="Takai K."/>
            <person name="Nealson K.H."/>
            <person name="Horikoshi K."/>
        </authorList>
    </citation>
    <scope>NUCLEOTIDE SEQUENCE</scope>
</reference>
<accession>H5SEF2</accession>
<sequence length="120" mass="12989">MPQRAEIVVRWESIVPPARPLTQSLMIYRTAWPEIRIALVLPGGAFDALVSASMEIRDGVAGSAVVTIPATIDVGDPPQLRFPPPPNPSALTRWSYWYAVSVVTDDYGSAALVHGPLILL</sequence>
<dbReference type="AlphaFoldDB" id="H5SEF2"/>
<reference evidence="1" key="2">
    <citation type="journal article" date="2012" name="PLoS ONE">
        <title>A Deeply Branching Thermophilic Bacterium with an Ancient Acetyl-CoA Pathway Dominates a Subsurface Ecosystem.</title>
        <authorList>
            <person name="Takami H."/>
            <person name="Noguchi H."/>
            <person name="Takaki Y."/>
            <person name="Uchiyama I."/>
            <person name="Toyoda A."/>
            <person name="Nishi S."/>
            <person name="Chee G.-J."/>
            <person name="Arai W."/>
            <person name="Nunoura T."/>
            <person name="Itoh T."/>
            <person name="Hattori M."/>
            <person name="Takai K."/>
        </authorList>
    </citation>
    <scope>NUCLEOTIDE SEQUENCE</scope>
</reference>
<dbReference type="EMBL" id="AP011692">
    <property type="protein sequence ID" value="BAL54538.1"/>
    <property type="molecule type" value="Genomic_DNA"/>
</dbReference>
<evidence type="ECO:0000313" key="1">
    <source>
        <dbReference type="EMBL" id="BAL54538.1"/>
    </source>
</evidence>